<dbReference type="STRING" id="886738.Nlim_1728"/>
<dbReference type="AlphaFoldDB" id="F3KMH8"/>
<protein>
    <submittedName>
        <fullName evidence="2">Uncharacterized protein</fullName>
    </submittedName>
</protein>
<proteinExistence type="predicted"/>
<dbReference type="Proteomes" id="UP000004348">
    <property type="component" value="Chromosome"/>
</dbReference>
<accession>F3KMH8</accession>
<organism evidence="2">
    <name type="scientific">Candidatus Nitrosarchaeum limnium SFB1</name>
    <dbReference type="NCBI Taxonomy" id="886738"/>
    <lineage>
        <taxon>Archaea</taxon>
        <taxon>Nitrososphaerota</taxon>
        <taxon>Nitrososphaeria</taxon>
        <taxon>Nitrosopumilales</taxon>
        <taxon>Nitrosopumilaceae</taxon>
        <taxon>Nitrosarchaeum</taxon>
    </lineage>
</organism>
<name>F3KMH8_9ARCH</name>
<keyword evidence="1" id="KW-1133">Transmembrane helix</keyword>
<comment type="caution">
    <text evidence="2">The sequence shown here is derived from an EMBL/GenBank/DDBJ whole genome shotgun (WGS) entry which is preliminary data.</text>
</comment>
<evidence type="ECO:0000313" key="2">
    <source>
        <dbReference type="EMBL" id="EGG41436.1"/>
    </source>
</evidence>
<evidence type="ECO:0000256" key="1">
    <source>
        <dbReference type="SAM" id="Phobius"/>
    </source>
</evidence>
<feature type="transmembrane region" description="Helical" evidence="1">
    <location>
        <begin position="7"/>
        <end position="32"/>
    </location>
</feature>
<dbReference type="HOGENOM" id="CLU_2893064_0_0_2"/>
<dbReference type="EMBL" id="AEGP01000063">
    <property type="protein sequence ID" value="EGG41436.1"/>
    <property type="molecule type" value="Genomic_DNA"/>
</dbReference>
<keyword evidence="1" id="KW-0812">Transmembrane</keyword>
<reference evidence="2" key="1">
    <citation type="journal article" date="2011" name="PLoS ONE">
        <title>Genome of a low-salinity ammonia-oxidizing archaeon determined by single-cell and metagenomic analysis.</title>
        <authorList>
            <person name="Blainey P.C."/>
            <person name="Mosier A.C."/>
            <person name="Potanina A."/>
            <person name="Francis C.A."/>
            <person name="Quake S.R."/>
        </authorList>
    </citation>
    <scope>NUCLEOTIDE SEQUENCE [LARGE SCALE GENOMIC DNA]</scope>
    <source>
        <strain evidence="2">SFB1</strain>
    </source>
</reference>
<keyword evidence="1" id="KW-0472">Membrane</keyword>
<sequence length="62" mass="6605">MNKLTTLVIFSLFGFMIGFVIGFTGVIFTSYLTGSTSIFPFLTLMNLMESGSPSSSIIGVGI</sequence>
<gene>
    <name evidence="2" type="ORF">Nlim_1728</name>
</gene>